<dbReference type="PROSITE" id="PS51257">
    <property type="entry name" value="PROKAR_LIPOPROTEIN"/>
    <property type="match status" value="1"/>
</dbReference>
<dbReference type="Proteomes" id="UP000198864">
    <property type="component" value="Unassembled WGS sequence"/>
</dbReference>
<feature type="chain" id="PRO_5038399256" description="Lipoprotein" evidence="1">
    <location>
        <begin position="29"/>
        <end position="177"/>
    </location>
</feature>
<protein>
    <recommendedName>
        <fullName evidence="4">Lipoprotein</fullName>
    </recommendedName>
</protein>
<name>A0A1C4XE02_9ACTN</name>
<evidence type="ECO:0000313" key="2">
    <source>
        <dbReference type="EMBL" id="SCF06758.1"/>
    </source>
</evidence>
<dbReference type="EMBL" id="FMCR01000003">
    <property type="protein sequence ID" value="SCF06758.1"/>
    <property type="molecule type" value="Genomic_DNA"/>
</dbReference>
<gene>
    <name evidence="2" type="ORF">GA0070561_3332</name>
</gene>
<feature type="signal peptide" evidence="1">
    <location>
        <begin position="1"/>
        <end position="28"/>
    </location>
</feature>
<dbReference type="AlphaFoldDB" id="A0A1C4XE02"/>
<reference evidence="2 3" key="1">
    <citation type="submission" date="2016-06" db="EMBL/GenBank/DDBJ databases">
        <authorList>
            <person name="Kjaerup R.B."/>
            <person name="Dalgaard T.S."/>
            <person name="Juul-Madsen H.R."/>
        </authorList>
    </citation>
    <scope>NUCLEOTIDE SEQUENCE [LARGE SCALE GENOMIC DNA]</scope>
    <source>
        <strain evidence="2 3">DSM 44871</strain>
    </source>
</reference>
<dbReference type="RefSeq" id="WP_141710375.1">
    <property type="nucleotide sequence ID" value="NZ_FMCR01000003.1"/>
</dbReference>
<sequence>MTTGRRARPAVLAAAAGLVLVLAGCNTAAVDETRGCQEQRQADEAKVRVSRWDPPEDLPHVGEYSEIHWQARALGDPCSRVPGPTDWEYQGVIVLRPQDAHRLAEQFAFVPFASIDPAELLHSHTPTDVRPDLVPFVPAKPRWLHSEIYNETLPSTRWRVAFLDLEHRTLLFMLNDH</sequence>
<organism evidence="2 3">
    <name type="scientific">Micromonospora saelicesensis</name>
    <dbReference type="NCBI Taxonomy" id="285676"/>
    <lineage>
        <taxon>Bacteria</taxon>
        <taxon>Bacillati</taxon>
        <taxon>Actinomycetota</taxon>
        <taxon>Actinomycetes</taxon>
        <taxon>Micromonosporales</taxon>
        <taxon>Micromonosporaceae</taxon>
        <taxon>Micromonospora</taxon>
    </lineage>
</organism>
<proteinExistence type="predicted"/>
<dbReference type="STRING" id="285676.GA0070561_3332"/>
<accession>A0A1C4XE02</accession>
<keyword evidence="1" id="KW-0732">Signal</keyword>
<evidence type="ECO:0000256" key="1">
    <source>
        <dbReference type="SAM" id="SignalP"/>
    </source>
</evidence>
<evidence type="ECO:0000313" key="3">
    <source>
        <dbReference type="Proteomes" id="UP000198864"/>
    </source>
</evidence>
<evidence type="ECO:0008006" key="4">
    <source>
        <dbReference type="Google" id="ProtNLM"/>
    </source>
</evidence>